<dbReference type="Proteomes" id="UP000000602">
    <property type="component" value="Plasmid large"/>
</dbReference>
<proteinExistence type="predicted"/>
<accession>Q6AIG4</accession>
<dbReference type="EMBL" id="CR522871">
    <property type="protein sequence ID" value="CAG37883.1"/>
    <property type="molecule type" value="Genomic_DNA"/>
</dbReference>
<dbReference type="OrthoDB" id="5436101at2"/>
<dbReference type="PROSITE" id="PS51257">
    <property type="entry name" value="PROKAR_LIPOPROTEIN"/>
    <property type="match status" value="1"/>
</dbReference>
<evidence type="ECO:0000256" key="1">
    <source>
        <dbReference type="SAM" id="SignalP"/>
    </source>
</evidence>
<name>Q6AIG4_DESPS</name>
<organism evidence="2 3">
    <name type="scientific">Desulfotalea psychrophila (strain LSv54 / DSM 12343)</name>
    <dbReference type="NCBI Taxonomy" id="177439"/>
    <lineage>
        <taxon>Bacteria</taxon>
        <taxon>Pseudomonadati</taxon>
        <taxon>Thermodesulfobacteriota</taxon>
        <taxon>Desulfobulbia</taxon>
        <taxon>Desulfobulbales</taxon>
        <taxon>Desulfocapsaceae</taxon>
        <taxon>Desulfotalea</taxon>
    </lineage>
</organism>
<geneLocation type="plasmid" evidence="3">
    <name>large</name>
</geneLocation>
<gene>
    <name evidence="2" type="ordered locus">DPPB19</name>
</gene>
<dbReference type="RefSeq" id="WP_011190378.1">
    <property type="nucleotide sequence ID" value="NC_006139.1"/>
</dbReference>
<sequence>MELIKNKICEILFILSLLLLTSCAKQGNTSFALSNSPFYNVIIDQLSETYVPARTTLYFIKSKNKHFAEALEDSARKAGFGISQTEKGAISVKYIIDRINSNKEEIEVGYIFIETSTGLRFTRKYAHEAGSNLYTLDYISTEGQL</sequence>
<feature type="signal peptide" evidence="1">
    <location>
        <begin position="1"/>
        <end position="24"/>
    </location>
</feature>
<evidence type="ECO:0000313" key="3">
    <source>
        <dbReference type="Proteomes" id="UP000000602"/>
    </source>
</evidence>
<dbReference type="STRING" id="177439.DPPB19"/>
<dbReference type="KEGG" id="dps:DPPB19"/>
<keyword evidence="1" id="KW-0732">Signal</keyword>
<protein>
    <recommendedName>
        <fullName evidence="4">Conjugal transfer protein TrbH</fullName>
    </recommendedName>
</protein>
<dbReference type="AlphaFoldDB" id="Q6AIG4"/>
<dbReference type="HOGENOM" id="CLU_1783763_0_0_7"/>
<evidence type="ECO:0000313" key="2">
    <source>
        <dbReference type="EMBL" id="CAG37883.1"/>
    </source>
</evidence>
<evidence type="ECO:0008006" key="4">
    <source>
        <dbReference type="Google" id="ProtNLM"/>
    </source>
</evidence>
<feature type="chain" id="PRO_5004270573" description="Conjugal transfer protein TrbH" evidence="1">
    <location>
        <begin position="25"/>
        <end position="145"/>
    </location>
</feature>
<dbReference type="eggNOG" id="ENOG5033N0G">
    <property type="taxonomic scope" value="Bacteria"/>
</dbReference>
<keyword evidence="3" id="KW-1185">Reference proteome</keyword>
<reference evidence="2 3" key="1">
    <citation type="journal article" date="2004" name="Environ. Microbiol.">
        <title>The genome of Desulfotalea psychrophila, a sulfate-reducing bacterium from permanently cold Arctic sediments.</title>
        <authorList>
            <person name="Rabus R."/>
            <person name="Ruepp A."/>
            <person name="Frickey T."/>
            <person name="Rattei T."/>
            <person name="Fartmann B."/>
            <person name="Stark M."/>
            <person name="Bauer M."/>
            <person name="Zibat A."/>
            <person name="Lombardot T."/>
            <person name="Becker I."/>
            <person name="Amann J."/>
            <person name="Gellner K."/>
            <person name="Teeling H."/>
            <person name="Leuschner W.D."/>
            <person name="Gloeckner F.-O."/>
            <person name="Lupas A.N."/>
            <person name="Amann R."/>
            <person name="Klenk H.-P."/>
        </authorList>
    </citation>
    <scope>NUCLEOTIDE SEQUENCE [LARGE SCALE GENOMIC DNA]</scope>
    <source>
        <strain evidence="3">DSM 12343 / LSv54</strain>
        <plasmid evidence="3">large</plasmid>
    </source>
</reference>